<keyword evidence="3" id="KW-1185">Reference proteome</keyword>
<dbReference type="KEGG" id="vg:77932116"/>
<feature type="compositionally biased region" description="Basic and acidic residues" evidence="1">
    <location>
        <begin position="55"/>
        <end position="64"/>
    </location>
</feature>
<dbReference type="RefSeq" id="YP_010656237.1">
    <property type="nucleotide sequence ID" value="NC_070836.1"/>
</dbReference>
<protein>
    <submittedName>
        <fullName evidence="2">Uncharacterized protein</fullName>
    </submittedName>
</protein>
<reference evidence="2 3" key="1">
    <citation type="submission" date="2018-09" db="EMBL/GenBank/DDBJ databases">
        <authorList>
            <person name="Rimple P.A."/>
            <person name="Stoner T.H."/>
            <person name="Garlena R.A."/>
            <person name="Russell D.A."/>
            <person name="Pope W.H."/>
            <person name="Jacobs-Sera D."/>
            <person name="Hatfull G.F."/>
        </authorList>
    </citation>
    <scope>NUCLEOTIDE SEQUENCE [LARGE SCALE GENOMIC DNA]</scope>
</reference>
<dbReference type="GeneID" id="77932116"/>
<gene>
    <name evidence="2" type="primary">51</name>
    <name evidence="2" type="ORF">PBI_SEAHORSE_51</name>
</gene>
<evidence type="ECO:0000256" key="1">
    <source>
        <dbReference type="SAM" id="MobiDB-lite"/>
    </source>
</evidence>
<proteinExistence type="predicted"/>
<organism evidence="2 3">
    <name type="scientific">Arthrobacter phage Seahorse</name>
    <dbReference type="NCBI Taxonomy" id="2419611"/>
    <lineage>
        <taxon>Viruses</taxon>
        <taxon>Duplodnaviria</taxon>
        <taxon>Heunggongvirae</taxon>
        <taxon>Uroviricota</taxon>
        <taxon>Caudoviricetes</taxon>
        <taxon>Seamegvirus</taxon>
        <taxon>Seamegvirus seahorse</taxon>
    </lineage>
</organism>
<name>A0A3G3M592_9CAUD</name>
<sequence length="64" mass="7135">MTAVADRLDDCMHPGEHCAPLHCPDCGRFSRHSWDTGWYGTQNGQNQDWGGTCTRHGEWSESAA</sequence>
<dbReference type="EMBL" id="MH910041">
    <property type="protein sequence ID" value="AYR01551.1"/>
    <property type="molecule type" value="Genomic_DNA"/>
</dbReference>
<evidence type="ECO:0000313" key="2">
    <source>
        <dbReference type="EMBL" id="AYR01551.1"/>
    </source>
</evidence>
<dbReference type="Proteomes" id="UP000272407">
    <property type="component" value="Segment"/>
</dbReference>
<feature type="region of interest" description="Disordered" evidence="1">
    <location>
        <begin position="44"/>
        <end position="64"/>
    </location>
</feature>
<evidence type="ECO:0000313" key="3">
    <source>
        <dbReference type="Proteomes" id="UP000272407"/>
    </source>
</evidence>
<accession>A0A3G3M592</accession>